<feature type="region of interest" description="Disordered" evidence="6">
    <location>
        <begin position="309"/>
        <end position="370"/>
    </location>
</feature>
<dbReference type="VEuPathDB" id="FungiDB:F4678DRAFT_232522"/>
<keyword evidence="4 7" id="KW-0472">Membrane</keyword>
<keyword evidence="3 7" id="KW-1133">Transmembrane helix</keyword>
<dbReference type="InterPro" id="IPR049326">
    <property type="entry name" value="Rhodopsin_dom_fungi"/>
</dbReference>
<evidence type="ECO:0000256" key="3">
    <source>
        <dbReference type="ARBA" id="ARBA00022989"/>
    </source>
</evidence>
<evidence type="ECO:0000259" key="8">
    <source>
        <dbReference type="Pfam" id="PF20684"/>
    </source>
</evidence>
<evidence type="ECO:0000256" key="7">
    <source>
        <dbReference type="SAM" id="Phobius"/>
    </source>
</evidence>
<dbReference type="GO" id="GO:0016020">
    <property type="term" value="C:membrane"/>
    <property type="evidence" value="ECO:0007669"/>
    <property type="project" value="UniProtKB-SubCell"/>
</dbReference>
<dbReference type="PANTHER" id="PTHR33048:SF47">
    <property type="entry name" value="INTEGRAL MEMBRANE PROTEIN-RELATED"/>
    <property type="match status" value="1"/>
</dbReference>
<evidence type="ECO:0000256" key="4">
    <source>
        <dbReference type="ARBA" id="ARBA00023136"/>
    </source>
</evidence>
<feature type="transmembrane region" description="Helical" evidence="7">
    <location>
        <begin position="270"/>
        <end position="292"/>
    </location>
</feature>
<evidence type="ECO:0000313" key="9">
    <source>
        <dbReference type="EMBL" id="KAJ3578472.1"/>
    </source>
</evidence>
<organism evidence="9 10">
    <name type="scientific">Xylaria arbuscula</name>
    <dbReference type="NCBI Taxonomy" id="114810"/>
    <lineage>
        <taxon>Eukaryota</taxon>
        <taxon>Fungi</taxon>
        <taxon>Dikarya</taxon>
        <taxon>Ascomycota</taxon>
        <taxon>Pezizomycotina</taxon>
        <taxon>Sordariomycetes</taxon>
        <taxon>Xylariomycetidae</taxon>
        <taxon>Xylariales</taxon>
        <taxon>Xylariaceae</taxon>
        <taxon>Xylaria</taxon>
    </lineage>
</organism>
<evidence type="ECO:0000256" key="6">
    <source>
        <dbReference type="SAM" id="MobiDB-lite"/>
    </source>
</evidence>
<feature type="transmembrane region" description="Helical" evidence="7">
    <location>
        <begin position="34"/>
        <end position="56"/>
    </location>
</feature>
<reference evidence="9" key="1">
    <citation type="submission" date="2022-07" db="EMBL/GenBank/DDBJ databases">
        <title>Genome Sequence of Xylaria arbuscula.</title>
        <authorList>
            <person name="Buettner E."/>
        </authorList>
    </citation>
    <scope>NUCLEOTIDE SEQUENCE</scope>
    <source>
        <strain evidence="9">VT107</strain>
    </source>
</reference>
<dbReference type="PANTHER" id="PTHR33048">
    <property type="entry name" value="PTH11-LIKE INTEGRAL MEMBRANE PROTEIN (AFU_ORTHOLOGUE AFUA_5G11245)"/>
    <property type="match status" value="1"/>
</dbReference>
<dbReference type="AlphaFoldDB" id="A0A9W8NL32"/>
<proteinExistence type="inferred from homology"/>
<feature type="domain" description="Rhodopsin" evidence="8">
    <location>
        <begin position="52"/>
        <end position="292"/>
    </location>
</feature>
<feature type="transmembrane region" description="Helical" evidence="7">
    <location>
        <begin position="148"/>
        <end position="172"/>
    </location>
</feature>
<keyword evidence="10" id="KW-1185">Reference proteome</keyword>
<feature type="transmembrane region" description="Helical" evidence="7">
    <location>
        <begin position="229"/>
        <end position="250"/>
    </location>
</feature>
<feature type="transmembrane region" description="Helical" evidence="7">
    <location>
        <begin position="68"/>
        <end position="89"/>
    </location>
</feature>
<feature type="transmembrane region" description="Helical" evidence="7">
    <location>
        <begin position="192"/>
        <end position="213"/>
    </location>
</feature>
<evidence type="ECO:0000256" key="1">
    <source>
        <dbReference type="ARBA" id="ARBA00004141"/>
    </source>
</evidence>
<dbReference type="InterPro" id="IPR052337">
    <property type="entry name" value="SAT4-like"/>
</dbReference>
<comment type="subcellular location">
    <subcellularLocation>
        <location evidence="1">Membrane</location>
        <topology evidence="1">Multi-pass membrane protein</topology>
    </subcellularLocation>
</comment>
<dbReference type="EMBL" id="JANPWZ010000209">
    <property type="protein sequence ID" value="KAJ3578472.1"/>
    <property type="molecule type" value="Genomic_DNA"/>
</dbReference>
<protein>
    <recommendedName>
        <fullName evidence="8">Rhodopsin domain-containing protein</fullName>
    </recommendedName>
</protein>
<comment type="similarity">
    <text evidence="5">Belongs to the SAT4 family.</text>
</comment>
<evidence type="ECO:0000313" key="10">
    <source>
        <dbReference type="Proteomes" id="UP001148614"/>
    </source>
</evidence>
<feature type="compositionally biased region" description="Polar residues" evidence="6">
    <location>
        <begin position="309"/>
        <end position="329"/>
    </location>
</feature>
<dbReference type="Pfam" id="PF20684">
    <property type="entry name" value="Fung_rhodopsin"/>
    <property type="match status" value="1"/>
</dbReference>
<name>A0A9W8NL32_9PEZI</name>
<evidence type="ECO:0000256" key="5">
    <source>
        <dbReference type="ARBA" id="ARBA00038359"/>
    </source>
</evidence>
<comment type="caution">
    <text evidence="9">The sequence shown here is derived from an EMBL/GenBank/DDBJ whole genome shotgun (WGS) entry which is preliminary data.</text>
</comment>
<sequence length="403" mass="45073">MLDDYLNGIRDQPAAPPPPGVIPNFDNPPNNNGLAIAVLAASIVITTSAFLIRVYSKVFCTKTINIEDYLGILSFPFFVAGTWVLITIHRGPGFFVHQYNLRVRDLEEFLYAYTVSTTLYCVTLGLAKAAILLEWTHIFVVRSNRNKFYWTCYSMIAVNTSLYFATIFTITYACNPRERLWKRYLPGTCININAFNLFITAFHLASDILMLLLPQRVIWSLRLATKQKVGVSVVFSGGAFACIWAAGRVASAVHLSLSQDSTYTYSQYTLWGLAEVSTAQLVFCVPTFPVIIRQATSVRSLWGSIRSKTTMPQPLESKSTVSRAASTTDPRAAPDPGPVMPKAARRDRSRTNPEPMRSQGRRALEQHRTNSESYLGGILITTQIDITTHERANTPEGRTFYEV</sequence>
<dbReference type="Proteomes" id="UP001148614">
    <property type="component" value="Unassembled WGS sequence"/>
</dbReference>
<accession>A0A9W8NL32</accession>
<evidence type="ECO:0000256" key="2">
    <source>
        <dbReference type="ARBA" id="ARBA00022692"/>
    </source>
</evidence>
<gene>
    <name evidence="9" type="ORF">NPX13_g2096</name>
</gene>
<keyword evidence="2 7" id="KW-0812">Transmembrane</keyword>